<comment type="function">
    <text evidence="5">Probably involved in the biogenesis of the COX complex.</text>
</comment>
<evidence type="ECO:0000256" key="3">
    <source>
        <dbReference type="ARBA" id="ARBA00022989"/>
    </source>
</evidence>
<reference evidence="6 7" key="1">
    <citation type="submission" date="2019-07" db="EMBL/GenBank/DDBJ databases">
        <authorList>
            <person name="Friedrich A."/>
            <person name="Schacherer J."/>
        </authorList>
    </citation>
    <scope>NUCLEOTIDE SEQUENCE [LARGE SCALE GENOMIC DNA]</scope>
</reference>
<keyword evidence="5" id="KW-0496">Mitochondrion</keyword>
<evidence type="ECO:0000256" key="5">
    <source>
        <dbReference type="RuleBase" id="RU363076"/>
    </source>
</evidence>
<sequence length="402" mass="46326">MLPFKGAIYGLKLGSLPVRTFMRTYKTSSIASTTSGWINHKINVRPTSRGYATVKTPNIDWNPMRSKHDLNNEGDRTKSHKVVFGLLCFAPILTFCLGVWQVKRLKWKTKLIAQAEDRLAYKPIVFPSGLTDEEVEKELLYRKVYITGKFDYTREVYVGPRLRDGRKGYTVVCPFVLSNGDGDILVERGWIGESKVIPDSRKLKHLSCPQGTITIECVVKMPHKRSALQMKHDKGARLFEYTDAYAMADELGTRHSYLQAVKSFCDRPEWRQEETLDSDSDEHENTTEKKRIWIALASLVGFGGNSDKKPKLTLSDLQKKQISELEQDEQSDIEFDEQQFVSAGVPVGQEPRIEYRNNHMQYLITWFSLSFAATVLLFIIVKKKRWVDPRDEKVKYAKRFLR</sequence>
<feature type="transmembrane region" description="Helical" evidence="5">
    <location>
        <begin position="362"/>
        <end position="381"/>
    </location>
</feature>
<dbReference type="CDD" id="cd06662">
    <property type="entry name" value="SURF1"/>
    <property type="match status" value="1"/>
</dbReference>
<dbReference type="InterPro" id="IPR002994">
    <property type="entry name" value="Surf1/Shy1"/>
</dbReference>
<accession>A0A7D9CWD4</accession>
<gene>
    <name evidence="6" type="primary">SHY1</name>
    <name evidence="6" type="ORF">DEBR0S2_04852G</name>
</gene>
<dbReference type="Pfam" id="PF02104">
    <property type="entry name" value="SURF1"/>
    <property type="match status" value="1"/>
</dbReference>
<evidence type="ECO:0000256" key="2">
    <source>
        <dbReference type="ARBA" id="ARBA00022692"/>
    </source>
</evidence>
<protein>
    <recommendedName>
        <fullName evidence="5">SURF1-like protein</fullName>
    </recommendedName>
</protein>
<keyword evidence="2 5" id="KW-0812">Transmembrane</keyword>
<dbReference type="AlphaFoldDB" id="A0A7D9CWD4"/>
<dbReference type="PANTHER" id="PTHR23427:SF2">
    <property type="entry name" value="SURFEIT LOCUS PROTEIN 1"/>
    <property type="match status" value="1"/>
</dbReference>
<comment type="subcellular location">
    <subcellularLocation>
        <location evidence="1">Membrane</location>
    </subcellularLocation>
    <subcellularLocation>
        <location evidence="5">Mitochondrion inner membrane</location>
        <topology evidence="5">Multi-pass membrane protein</topology>
    </subcellularLocation>
</comment>
<keyword evidence="4 5" id="KW-0472">Membrane</keyword>
<evidence type="ECO:0000313" key="7">
    <source>
        <dbReference type="Proteomes" id="UP000478008"/>
    </source>
</evidence>
<dbReference type="Proteomes" id="UP000478008">
    <property type="component" value="Unassembled WGS sequence"/>
</dbReference>
<organism evidence="6 7">
    <name type="scientific">Dekkera bruxellensis</name>
    <name type="common">Brettanomyces custersii</name>
    <dbReference type="NCBI Taxonomy" id="5007"/>
    <lineage>
        <taxon>Eukaryota</taxon>
        <taxon>Fungi</taxon>
        <taxon>Dikarya</taxon>
        <taxon>Ascomycota</taxon>
        <taxon>Saccharomycotina</taxon>
        <taxon>Pichiomycetes</taxon>
        <taxon>Pichiales</taxon>
        <taxon>Pichiaceae</taxon>
        <taxon>Brettanomyces</taxon>
    </lineage>
</organism>
<name>A0A7D9CWD4_DEKBR</name>
<comment type="similarity">
    <text evidence="5">Belongs to the SURF1 family.</text>
</comment>
<dbReference type="EMBL" id="CABFWN010000002">
    <property type="protein sequence ID" value="VUG17351.1"/>
    <property type="molecule type" value="Genomic_DNA"/>
</dbReference>
<dbReference type="GO" id="GO:0033617">
    <property type="term" value="P:mitochondrial respiratory chain complex IV assembly"/>
    <property type="evidence" value="ECO:0007669"/>
    <property type="project" value="TreeGrafter"/>
</dbReference>
<keyword evidence="5" id="KW-0999">Mitochondrion inner membrane</keyword>
<feature type="transmembrane region" description="Helical" evidence="5">
    <location>
        <begin position="82"/>
        <end position="100"/>
    </location>
</feature>
<keyword evidence="7" id="KW-1185">Reference proteome</keyword>
<dbReference type="GO" id="GO:0005743">
    <property type="term" value="C:mitochondrial inner membrane"/>
    <property type="evidence" value="ECO:0007669"/>
    <property type="project" value="UniProtKB-SubCell"/>
</dbReference>
<keyword evidence="3 5" id="KW-1133">Transmembrane helix</keyword>
<evidence type="ECO:0000256" key="4">
    <source>
        <dbReference type="ARBA" id="ARBA00023136"/>
    </source>
</evidence>
<dbReference type="InterPro" id="IPR045214">
    <property type="entry name" value="Surf1/Surf4"/>
</dbReference>
<evidence type="ECO:0000313" key="6">
    <source>
        <dbReference type="EMBL" id="VUG17351.1"/>
    </source>
</evidence>
<evidence type="ECO:0000256" key="1">
    <source>
        <dbReference type="ARBA" id="ARBA00004370"/>
    </source>
</evidence>
<proteinExistence type="inferred from homology"/>
<dbReference type="PANTHER" id="PTHR23427">
    <property type="entry name" value="SURFEIT LOCUS PROTEIN"/>
    <property type="match status" value="1"/>
</dbReference>
<dbReference type="PROSITE" id="PS50895">
    <property type="entry name" value="SURF1"/>
    <property type="match status" value="1"/>
</dbReference>